<keyword evidence="9" id="KW-0676">Redox-active center</keyword>
<evidence type="ECO:0000256" key="2">
    <source>
        <dbReference type="ARBA" id="ARBA00006214"/>
    </source>
</evidence>
<dbReference type="EMBL" id="BAAAOB010000002">
    <property type="protein sequence ID" value="GAA1792957.1"/>
    <property type="molecule type" value="Genomic_DNA"/>
</dbReference>
<evidence type="ECO:0000256" key="4">
    <source>
        <dbReference type="ARBA" id="ARBA00022719"/>
    </source>
</evidence>
<feature type="transmembrane region" description="Helical" evidence="10">
    <location>
        <begin position="12"/>
        <end position="30"/>
    </location>
</feature>
<evidence type="ECO:0000256" key="8">
    <source>
        <dbReference type="ARBA" id="ARBA00023157"/>
    </source>
</evidence>
<comment type="caution">
    <text evidence="12">The sequence shown here is derived from an EMBL/GenBank/DDBJ whole genome shotgun (WGS) entry which is preliminary data.</text>
</comment>
<evidence type="ECO:0000259" key="11">
    <source>
        <dbReference type="SMART" id="SM00756"/>
    </source>
</evidence>
<comment type="subcellular location">
    <subcellularLocation>
        <location evidence="1">Membrane</location>
        <topology evidence="1">Multi-pass membrane protein</topology>
    </subcellularLocation>
</comment>
<keyword evidence="4" id="KW-0874">Quinone</keyword>
<evidence type="ECO:0000256" key="3">
    <source>
        <dbReference type="ARBA" id="ARBA00022692"/>
    </source>
</evidence>
<sequence length="202" mass="22510">MTTTPVRAPRPIGFAVFTIVLGAIGWFAAFELLTEYIKTLQNPDYVPNCSVSILVTCGPNMGSWQGSLFGFSNTIIGVSAFVAPIAVGVALLAGARFSRWFWTIYQIGLLGGFVFICWLAVQSIFVLGTLCPWCMVVWTVMIPLFWTTLLRPYAVGDVVLAQRPAKIFRSLYSWTWVIVLFCYVIIAAVAQFQLNWLAEFSR</sequence>
<evidence type="ECO:0000256" key="6">
    <source>
        <dbReference type="ARBA" id="ARBA00023002"/>
    </source>
</evidence>
<name>A0ABP4XVT6_9MICO</name>
<organism evidence="12 13">
    <name type="scientific">Leucobacter iarius</name>
    <dbReference type="NCBI Taxonomy" id="333963"/>
    <lineage>
        <taxon>Bacteria</taxon>
        <taxon>Bacillati</taxon>
        <taxon>Actinomycetota</taxon>
        <taxon>Actinomycetes</taxon>
        <taxon>Micrococcales</taxon>
        <taxon>Microbacteriaceae</taxon>
        <taxon>Leucobacter</taxon>
    </lineage>
</organism>
<feature type="transmembrane region" description="Helical" evidence="10">
    <location>
        <begin position="171"/>
        <end position="192"/>
    </location>
</feature>
<comment type="similarity">
    <text evidence="2">Belongs to the VKOR family.</text>
</comment>
<feature type="transmembrane region" description="Helical" evidence="10">
    <location>
        <begin position="100"/>
        <end position="121"/>
    </location>
</feature>
<evidence type="ECO:0000256" key="9">
    <source>
        <dbReference type="ARBA" id="ARBA00023284"/>
    </source>
</evidence>
<dbReference type="Pfam" id="PF07884">
    <property type="entry name" value="VKOR"/>
    <property type="match status" value="1"/>
</dbReference>
<evidence type="ECO:0000256" key="10">
    <source>
        <dbReference type="SAM" id="Phobius"/>
    </source>
</evidence>
<dbReference type="InterPro" id="IPR038354">
    <property type="entry name" value="VKOR_sf"/>
</dbReference>
<evidence type="ECO:0000256" key="5">
    <source>
        <dbReference type="ARBA" id="ARBA00022989"/>
    </source>
</evidence>
<gene>
    <name evidence="12" type="ORF">GCM10009768_22400</name>
</gene>
<evidence type="ECO:0000256" key="1">
    <source>
        <dbReference type="ARBA" id="ARBA00004141"/>
    </source>
</evidence>
<keyword evidence="7 10" id="KW-0472">Membrane</keyword>
<keyword evidence="13" id="KW-1185">Reference proteome</keyword>
<dbReference type="InterPro" id="IPR041714">
    <property type="entry name" value="VKOR_Actinobacteria"/>
</dbReference>
<proteinExistence type="inferred from homology"/>
<keyword evidence="3 10" id="KW-0812">Transmembrane</keyword>
<feature type="transmembrane region" description="Helical" evidence="10">
    <location>
        <begin position="127"/>
        <end position="150"/>
    </location>
</feature>
<accession>A0ABP4XVT6</accession>
<evidence type="ECO:0000313" key="13">
    <source>
        <dbReference type="Proteomes" id="UP001500851"/>
    </source>
</evidence>
<dbReference type="SMART" id="SM00756">
    <property type="entry name" value="VKc"/>
    <property type="match status" value="1"/>
</dbReference>
<keyword evidence="6" id="KW-0560">Oxidoreductase</keyword>
<evidence type="ECO:0000313" key="12">
    <source>
        <dbReference type="EMBL" id="GAA1792957.1"/>
    </source>
</evidence>
<dbReference type="Gene3D" id="1.20.1440.130">
    <property type="entry name" value="VKOR domain"/>
    <property type="match status" value="1"/>
</dbReference>
<keyword evidence="8" id="KW-1015">Disulfide bond</keyword>
<protein>
    <submittedName>
        <fullName evidence="12">Vitamin K epoxide reductase family protein</fullName>
    </submittedName>
</protein>
<reference evidence="13" key="1">
    <citation type="journal article" date="2019" name="Int. J. Syst. Evol. Microbiol.">
        <title>The Global Catalogue of Microorganisms (GCM) 10K type strain sequencing project: providing services to taxonomists for standard genome sequencing and annotation.</title>
        <authorList>
            <consortium name="The Broad Institute Genomics Platform"/>
            <consortium name="The Broad Institute Genome Sequencing Center for Infectious Disease"/>
            <person name="Wu L."/>
            <person name="Ma J."/>
        </authorList>
    </citation>
    <scope>NUCLEOTIDE SEQUENCE [LARGE SCALE GENOMIC DNA]</scope>
    <source>
        <strain evidence="13">JCM 14736</strain>
    </source>
</reference>
<dbReference type="InterPro" id="IPR012932">
    <property type="entry name" value="VKOR"/>
</dbReference>
<keyword evidence="5 10" id="KW-1133">Transmembrane helix</keyword>
<dbReference type="CDD" id="cd12922">
    <property type="entry name" value="VKOR_5"/>
    <property type="match status" value="1"/>
</dbReference>
<evidence type="ECO:0000256" key="7">
    <source>
        <dbReference type="ARBA" id="ARBA00023136"/>
    </source>
</evidence>
<feature type="domain" description="Vitamin K epoxide reductase" evidence="11">
    <location>
        <begin position="11"/>
        <end position="152"/>
    </location>
</feature>
<dbReference type="Proteomes" id="UP001500851">
    <property type="component" value="Unassembled WGS sequence"/>
</dbReference>
<dbReference type="RefSeq" id="WP_099724842.1">
    <property type="nucleotide sequence ID" value="NZ_BAAAOB010000002.1"/>
</dbReference>
<feature type="transmembrane region" description="Helical" evidence="10">
    <location>
        <begin position="68"/>
        <end position="93"/>
    </location>
</feature>